<accession>A0A1I1TFC8</accession>
<organism evidence="1 2">
    <name type="scientific">Nannocystis exedens</name>
    <dbReference type="NCBI Taxonomy" id="54"/>
    <lineage>
        <taxon>Bacteria</taxon>
        <taxon>Pseudomonadati</taxon>
        <taxon>Myxococcota</taxon>
        <taxon>Polyangia</taxon>
        <taxon>Nannocystales</taxon>
        <taxon>Nannocystaceae</taxon>
        <taxon>Nannocystis</taxon>
    </lineage>
</organism>
<evidence type="ECO:0000313" key="1">
    <source>
        <dbReference type="EMBL" id="SFD54220.1"/>
    </source>
</evidence>
<dbReference type="RefSeq" id="WP_096334248.1">
    <property type="nucleotide sequence ID" value="NZ_FOMX01000002.1"/>
</dbReference>
<proteinExistence type="predicted"/>
<name>A0A1I1TFC8_9BACT</name>
<keyword evidence="2" id="KW-1185">Reference proteome</keyword>
<dbReference type="Pfam" id="PF09650">
    <property type="entry name" value="PHA_gran_rgn"/>
    <property type="match status" value="1"/>
</dbReference>
<dbReference type="EMBL" id="FOMX01000002">
    <property type="protein sequence ID" value="SFD54220.1"/>
    <property type="molecule type" value="Genomic_DNA"/>
</dbReference>
<dbReference type="NCBIfam" id="TIGR02610">
    <property type="entry name" value="PHA_gran_rgn"/>
    <property type="match status" value="1"/>
</dbReference>
<protein>
    <submittedName>
        <fullName evidence="1">Putative polyhydroxyalkanoic acid system protein</fullName>
    </submittedName>
</protein>
<dbReference type="InterPro" id="IPR013433">
    <property type="entry name" value="PHA_gran_rgn"/>
</dbReference>
<dbReference type="AlphaFoldDB" id="A0A1I1TFC8"/>
<dbReference type="OrthoDB" id="287584at2"/>
<gene>
    <name evidence="1" type="ORF">SAMN02745121_00518</name>
</gene>
<sequence length="96" mass="10817">MAQIDIRRANPLGKAAARERTEALARRLEAKFDIRWQWRGDDLAFNAPQGPARGTTGTISVDDAHVRVQVTLPLLLRAFRGRVEDRVNDELNKLLA</sequence>
<dbReference type="Proteomes" id="UP000199400">
    <property type="component" value="Unassembled WGS sequence"/>
</dbReference>
<evidence type="ECO:0000313" key="2">
    <source>
        <dbReference type="Proteomes" id="UP000199400"/>
    </source>
</evidence>
<reference evidence="2" key="1">
    <citation type="submission" date="2016-10" db="EMBL/GenBank/DDBJ databases">
        <authorList>
            <person name="Varghese N."/>
            <person name="Submissions S."/>
        </authorList>
    </citation>
    <scope>NUCLEOTIDE SEQUENCE [LARGE SCALE GENOMIC DNA]</scope>
    <source>
        <strain evidence="2">ATCC 25963</strain>
    </source>
</reference>